<proteinExistence type="predicted"/>
<gene>
    <name evidence="1" type="ORF">MARPO_0030s0122</name>
</gene>
<accession>A0A2R6X8H5</accession>
<evidence type="ECO:0000313" key="1">
    <source>
        <dbReference type="EMBL" id="PTQ42398.1"/>
    </source>
</evidence>
<reference evidence="2" key="1">
    <citation type="journal article" date="2017" name="Cell">
        <title>Insights into land plant evolution garnered from the Marchantia polymorpha genome.</title>
        <authorList>
            <person name="Bowman J.L."/>
            <person name="Kohchi T."/>
            <person name="Yamato K.T."/>
            <person name="Jenkins J."/>
            <person name="Shu S."/>
            <person name="Ishizaki K."/>
            <person name="Yamaoka S."/>
            <person name="Nishihama R."/>
            <person name="Nakamura Y."/>
            <person name="Berger F."/>
            <person name="Adam C."/>
            <person name="Aki S.S."/>
            <person name="Althoff F."/>
            <person name="Araki T."/>
            <person name="Arteaga-Vazquez M.A."/>
            <person name="Balasubrmanian S."/>
            <person name="Barry K."/>
            <person name="Bauer D."/>
            <person name="Boehm C.R."/>
            <person name="Briginshaw L."/>
            <person name="Caballero-Perez J."/>
            <person name="Catarino B."/>
            <person name="Chen F."/>
            <person name="Chiyoda S."/>
            <person name="Chovatia M."/>
            <person name="Davies K.M."/>
            <person name="Delmans M."/>
            <person name="Demura T."/>
            <person name="Dierschke T."/>
            <person name="Dolan L."/>
            <person name="Dorantes-Acosta A.E."/>
            <person name="Eklund D.M."/>
            <person name="Florent S.N."/>
            <person name="Flores-Sandoval E."/>
            <person name="Fujiyama A."/>
            <person name="Fukuzawa H."/>
            <person name="Galik B."/>
            <person name="Grimanelli D."/>
            <person name="Grimwood J."/>
            <person name="Grossniklaus U."/>
            <person name="Hamada T."/>
            <person name="Haseloff J."/>
            <person name="Hetherington A.J."/>
            <person name="Higo A."/>
            <person name="Hirakawa Y."/>
            <person name="Hundley H.N."/>
            <person name="Ikeda Y."/>
            <person name="Inoue K."/>
            <person name="Inoue S.I."/>
            <person name="Ishida S."/>
            <person name="Jia Q."/>
            <person name="Kakita M."/>
            <person name="Kanazawa T."/>
            <person name="Kawai Y."/>
            <person name="Kawashima T."/>
            <person name="Kennedy M."/>
            <person name="Kinose K."/>
            <person name="Kinoshita T."/>
            <person name="Kohara Y."/>
            <person name="Koide E."/>
            <person name="Komatsu K."/>
            <person name="Kopischke S."/>
            <person name="Kubo M."/>
            <person name="Kyozuka J."/>
            <person name="Lagercrantz U."/>
            <person name="Lin S.S."/>
            <person name="Lindquist E."/>
            <person name="Lipzen A.M."/>
            <person name="Lu C.W."/>
            <person name="De Luna E."/>
            <person name="Martienssen R.A."/>
            <person name="Minamino N."/>
            <person name="Mizutani M."/>
            <person name="Mizutani M."/>
            <person name="Mochizuki N."/>
            <person name="Monte I."/>
            <person name="Mosher R."/>
            <person name="Nagasaki H."/>
            <person name="Nakagami H."/>
            <person name="Naramoto S."/>
            <person name="Nishitani K."/>
            <person name="Ohtani M."/>
            <person name="Okamoto T."/>
            <person name="Okumura M."/>
            <person name="Phillips J."/>
            <person name="Pollak B."/>
            <person name="Reinders A."/>
            <person name="Rovekamp M."/>
            <person name="Sano R."/>
            <person name="Sawa S."/>
            <person name="Schmid M.W."/>
            <person name="Shirakawa M."/>
            <person name="Solano R."/>
            <person name="Spunde A."/>
            <person name="Suetsugu N."/>
            <person name="Sugano S."/>
            <person name="Sugiyama A."/>
            <person name="Sun R."/>
            <person name="Suzuki Y."/>
            <person name="Takenaka M."/>
            <person name="Takezawa D."/>
            <person name="Tomogane H."/>
            <person name="Tsuzuki M."/>
            <person name="Ueda T."/>
            <person name="Umeda M."/>
            <person name="Ward J.M."/>
            <person name="Watanabe Y."/>
            <person name="Yazaki K."/>
            <person name="Yokoyama R."/>
            <person name="Yoshitake Y."/>
            <person name="Yotsui I."/>
            <person name="Zachgo S."/>
            <person name="Schmutz J."/>
        </authorList>
    </citation>
    <scope>NUCLEOTIDE SEQUENCE [LARGE SCALE GENOMIC DNA]</scope>
    <source>
        <strain evidence="2">Tak-1</strain>
    </source>
</reference>
<organism evidence="1 2">
    <name type="scientific">Marchantia polymorpha</name>
    <name type="common">Common liverwort</name>
    <name type="synonym">Marchantia aquatica</name>
    <dbReference type="NCBI Taxonomy" id="3197"/>
    <lineage>
        <taxon>Eukaryota</taxon>
        <taxon>Viridiplantae</taxon>
        <taxon>Streptophyta</taxon>
        <taxon>Embryophyta</taxon>
        <taxon>Marchantiophyta</taxon>
        <taxon>Marchantiopsida</taxon>
        <taxon>Marchantiidae</taxon>
        <taxon>Marchantiales</taxon>
        <taxon>Marchantiaceae</taxon>
        <taxon>Marchantia</taxon>
    </lineage>
</organism>
<name>A0A2R6X8H5_MARPO</name>
<dbReference type="Proteomes" id="UP000244005">
    <property type="component" value="Unassembled WGS sequence"/>
</dbReference>
<sequence>MMMMPGVKLGNESSLRHTFSSNYSAVPIKFFDEKSTWHRPALAERKMHNYKRRSRSFFIKQKDPPSRSGR</sequence>
<dbReference type="AlphaFoldDB" id="A0A2R6X8H5"/>
<dbReference type="Gramene" id="Mp8g17880.1">
    <property type="protein sequence ID" value="Mp8g17880.1.cds"/>
    <property type="gene ID" value="Mp8g17880"/>
</dbReference>
<evidence type="ECO:0000313" key="2">
    <source>
        <dbReference type="Proteomes" id="UP000244005"/>
    </source>
</evidence>
<protein>
    <submittedName>
        <fullName evidence="1">Uncharacterized protein</fullName>
    </submittedName>
</protein>
<keyword evidence="2" id="KW-1185">Reference proteome</keyword>
<dbReference type="EMBL" id="KZ772702">
    <property type="protein sequence ID" value="PTQ42398.1"/>
    <property type="molecule type" value="Genomic_DNA"/>
</dbReference>